<feature type="compositionally biased region" description="Low complexity" evidence="1">
    <location>
        <begin position="35"/>
        <end position="45"/>
    </location>
</feature>
<dbReference type="Proteomes" id="UP000799539">
    <property type="component" value="Unassembled WGS sequence"/>
</dbReference>
<feature type="compositionally biased region" description="Low complexity" evidence="1">
    <location>
        <begin position="125"/>
        <end position="145"/>
    </location>
</feature>
<feature type="compositionally biased region" description="Polar residues" evidence="1">
    <location>
        <begin position="93"/>
        <end position="103"/>
    </location>
</feature>
<keyword evidence="3" id="KW-1185">Reference proteome</keyword>
<dbReference type="OrthoDB" id="3063476at2759"/>
<reference evidence="2" key="1">
    <citation type="journal article" date="2020" name="Stud. Mycol.">
        <title>101 Dothideomycetes genomes: a test case for predicting lifestyles and emergence of pathogens.</title>
        <authorList>
            <person name="Haridas S."/>
            <person name="Albert R."/>
            <person name="Binder M."/>
            <person name="Bloem J."/>
            <person name="Labutti K."/>
            <person name="Salamov A."/>
            <person name="Andreopoulos B."/>
            <person name="Baker S."/>
            <person name="Barry K."/>
            <person name="Bills G."/>
            <person name="Bluhm B."/>
            <person name="Cannon C."/>
            <person name="Castanera R."/>
            <person name="Culley D."/>
            <person name="Daum C."/>
            <person name="Ezra D."/>
            <person name="Gonzalez J."/>
            <person name="Henrissat B."/>
            <person name="Kuo A."/>
            <person name="Liang C."/>
            <person name="Lipzen A."/>
            <person name="Lutzoni F."/>
            <person name="Magnuson J."/>
            <person name="Mondo S."/>
            <person name="Nolan M."/>
            <person name="Ohm R."/>
            <person name="Pangilinan J."/>
            <person name="Park H.-J."/>
            <person name="Ramirez L."/>
            <person name="Alfaro M."/>
            <person name="Sun H."/>
            <person name="Tritt A."/>
            <person name="Yoshinaga Y."/>
            <person name="Zwiers L.-H."/>
            <person name="Turgeon B."/>
            <person name="Goodwin S."/>
            <person name="Spatafora J."/>
            <person name="Crous P."/>
            <person name="Grigoriev I."/>
        </authorList>
    </citation>
    <scope>NUCLEOTIDE SEQUENCE</scope>
    <source>
        <strain evidence="2">SCOH1-5</strain>
    </source>
</reference>
<evidence type="ECO:0000313" key="2">
    <source>
        <dbReference type="EMBL" id="KAF2212735.1"/>
    </source>
</evidence>
<feature type="compositionally biased region" description="Basic and acidic residues" evidence="1">
    <location>
        <begin position="105"/>
        <end position="122"/>
    </location>
</feature>
<evidence type="ECO:0000313" key="3">
    <source>
        <dbReference type="Proteomes" id="UP000799539"/>
    </source>
</evidence>
<dbReference type="Pfam" id="PF12223">
    <property type="entry name" value="DUF3602"/>
    <property type="match status" value="1"/>
</dbReference>
<dbReference type="InterPro" id="IPR022024">
    <property type="entry name" value="DUF3602"/>
</dbReference>
<feature type="compositionally biased region" description="Basic and acidic residues" evidence="1">
    <location>
        <begin position="173"/>
        <end position="182"/>
    </location>
</feature>
<protein>
    <submittedName>
        <fullName evidence="2">Uncharacterized protein</fullName>
    </submittedName>
</protein>
<gene>
    <name evidence="2" type="ORF">CERZMDRAFT_84370</name>
</gene>
<feature type="compositionally biased region" description="Basic and acidic residues" evidence="1">
    <location>
        <begin position="152"/>
        <end position="165"/>
    </location>
</feature>
<feature type="compositionally biased region" description="Basic and acidic residues" evidence="1">
    <location>
        <begin position="62"/>
        <end position="79"/>
    </location>
</feature>
<dbReference type="PANTHER" id="PTHR34693">
    <property type="entry name" value="PROTEIN PAR32"/>
    <property type="match status" value="1"/>
</dbReference>
<feature type="region of interest" description="Disordered" evidence="1">
    <location>
        <begin position="1"/>
        <end position="182"/>
    </location>
</feature>
<sequence length="182" mass="19035">MAQEPTTKPTLTGRGGAGNLNARPSPKLQSSDLETPTIKTTTYTTGRGGSGNMAKNNPASPEESRLAQDVDTPAHHNKEMQGTYHWGRGGEGNMTTLGKSGAQQAREKGRDKRMSRGEEGAEKMNSNGGAAAATAGRPAGSRSGSFTGMVNKGKELLGLTKEKNTHGNGKSHLSKENESAIE</sequence>
<organism evidence="2 3">
    <name type="scientific">Cercospora zeae-maydis SCOH1-5</name>
    <dbReference type="NCBI Taxonomy" id="717836"/>
    <lineage>
        <taxon>Eukaryota</taxon>
        <taxon>Fungi</taxon>
        <taxon>Dikarya</taxon>
        <taxon>Ascomycota</taxon>
        <taxon>Pezizomycotina</taxon>
        <taxon>Dothideomycetes</taxon>
        <taxon>Dothideomycetidae</taxon>
        <taxon>Mycosphaerellales</taxon>
        <taxon>Mycosphaerellaceae</taxon>
        <taxon>Cercospora</taxon>
    </lineage>
</organism>
<dbReference type="AlphaFoldDB" id="A0A6A6FH47"/>
<dbReference type="PANTHER" id="PTHR34693:SF1">
    <property type="entry name" value="PROTEIN PAR32"/>
    <property type="match status" value="1"/>
</dbReference>
<dbReference type="InterPro" id="IPR053203">
    <property type="entry name" value="Cisplatin_resist-associated"/>
</dbReference>
<proteinExistence type="predicted"/>
<feature type="compositionally biased region" description="Polar residues" evidence="1">
    <location>
        <begin position="1"/>
        <end position="10"/>
    </location>
</feature>
<evidence type="ECO:0000256" key="1">
    <source>
        <dbReference type="SAM" id="MobiDB-lite"/>
    </source>
</evidence>
<dbReference type="EMBL" id="ML992672">
    <property type="protein sequence ID" value="KAF2212735.1"/>
    <property type="molecule type" value="Genomic_DNA"/>
</dbReference>
<name>A0A6A6FH47_9PEZI</name>
<accession>A0A6A6FH47</accession>